<dbReference type="InterPro" id="IPR012318">
    <property type="entry name" value="HTH_CRP"/>
</dbReference>
<dbReference type="InterPro" id="IPR036388">
    <property type="entry name" value="WH-like_DNA-bd_sf"/>
</dbReference>
<evidence type="ECO:0000313" key="2">
    <source>
        <dbReference type="EMBL" id="MCR6679012.1"/>
    </source>
</evidence>
<dbReference type="AlphaFoldDB" id="A0AAW5N4A0"/>
<dbReference type="SUPFAM" id="SSF46785">
    <property type="entry name" value="Winged helix' DNA-binding domain"/>
    <property type="match status" value="1"/>
</dbReference>
<comment type="caution">
    <text evidence="2">The sequence shown here is derived from an EMBL/GenBank/DDBJ whole genome shotgun (WGS) entry which is preliminary data.</text>
</comment>
<dbReference type="Pfam" id="PF00325">
    <property type="entry name" value="Crp"/>
    <property type="match status" value="1"/>
</dbReference>
<protein>
    <submittedName>
        <fullName evidence="2">Helix-turn-helix domain-containing protein</fullName>
    </submittedName>
</protein>
<evidence type="ECO:0000313" key="3">
    <source>
        <dbReference type="Proteomes" id="UP001206878"/>
    </source>
</evidence>
<name>A0AAW5N4A0_9ESCH</name>
<dbReference type="GO" id="GO:0003700">
    <property type="term" value="F:DNA-binding transcription factor activity"/>
    <property type="evidence" value="ECO:0007669"/>
    <property type="project" value="InterPro"/>
</dbReference>
<gene>
    <name evidence="2" type="ORF">NVV43_26315</name>
</gene>
<dbReference type="EMBL" id="JANPXH010000702">
    <property type="protein sequence ID" value="MCR6679012.1"/>
    <property type="molecule type" value="Genomic_DNA"/>
</dbReference>
<accession>A0AAW5N4A0</accession>
<feature type="domain" description="HTH crp-type" evidence="1">
    <location>
        <begin position="11"/>
        <end position="69"/>
    </location>
</feature>
<dbReference type="PRINTS" id="PR00034">
    <property type="entry name" value="HTHCRP"/>
</dbReference>
<dbReference type="GO" id="GO:0003677">
    <property type="term" value="F:DNA binding"/>
    <property type="evidence" value="ECO:0007669"/>
    <property type="project" value="InterPro"/>
</dbReference>
<reference evidence="2" key="1">
    <citation type="submission" date="2022-07" db="EMBL/GenBank/DDBJ databases">
        <title>Diversity of ethanolamine utilization by human commensal Escherichia coli.</title>
        <authorList>
            <person name="Jubelin G."/>
        </authorList>
    </citation>
    <scope>NUCLEOTIDE SEQUENCE</scope>
    <source>
        <strain evidence="2">S1</strain>
    </source>
</reference>
<dbReference type="SMART" id="SM00419">
    <property type="entry name" value="HTH_CRP"/>
    <property type="match status" value="1"/>
</dbReference>
<proteinExistence type="predicted"/>
<feature type="non-terminal residue" evidence="2">
    <location>
        <position position="1"/>
    </location>
</feature>
<organism evidence="2 3">
    <name type="scientific">Escherichia marmotae</name>
    <dbReference type="NCBI Taxonomy" id="1499973"/>
    <lineage>
        <taxon>Bacteria</taxon>
        <taxon>Pseudomonadati</taxon>
        <taxon>Pseudomonadota</taxon>
        <taxon>Gammaproteobacteria</taxon>
        <taxon>Enterobacterales</taxon>
        <taxon>Enterobacteriaceae</taxon>
        <taxon>Escherichia</taxon>
    </lineage>
</organism>
<dbReference type="InterPro" id="IPR036390">
    <property type="entry name" value="WH_DNA-bd_sf"/>
</dbReference>
<sequence length="76" mass="8674">TMKIVRELWFEKAPERVANFLLGLPMSREDIADYLGLSTETVSRMLTHLATVSVIILPRSKTIIPRNHEVLKRLSA</sequence>
<dbReference type="PROSITE" id="PS51063">
    <property type="entry name" value="HTH_CRP_2"/>
    <property type="match status" value="1"/>
</dbReference>
<evidence type="ECO:0000259" key="1">
    <source>
        <dbReference type="PROSITE" id="PS51063"/>
    </source>
</evidence>
<dbReference type="Gene3D" id="1.10.10.10">
    <property type="entry name" value="Winged helix-like DNA-binding domain superfamily/Winged helix DNA-binding domain"/>
    <property type="match status" value="1"/>
</dbReference>
<dbReference type="InterPro" id="IPR018335">
    <property type="entry name" value="Tscrpt_reg_HTH_Crp-type_CS"/>
</dbReference>
<dbReference type="Proteomes" id="UP001206878">
    <property type="component" value="Unassembled WGS sequence"/>
</dbReference>
<dbReference type="PROSITE" id="PS00042">
    <property type="entry name" value="HTH_CRP_1"/>
    <property type="match status" value="1"/>
</dbReference>